<dbReference type="Proteomes" id="UP000002586">
    <property type="component" value="Chromosome"/>
</dbReference>
<dbReference type="SUPFAM" id="SSF47413">
    <property type="entry name" value="lambda repressor-like DNA-binding domains"/>
    <property type="match status" value="1"/>
</dbReference>
<dbReference type="InterPro" id="IPR015927">
    <property type="entry name" value="Peptidase_S24_S26A/B/C"/>
</dbReference>
<dbReference type="RefSeq" id="WP_011715091.1">
    <property type="nucleotide sequence ID" value="NC_008576.1"/>
</dbReference>
<dbReference type="InterPro" id="IPR039418">
    <property type="entry name" value="LexA-like"/>
</dbReference>
<dbReference type="STRING" id="156889.Mmc1_3550"/>
<keyword evidence="1" id="KW-0805">Transcription regulation</keyword>
<evidence type="ECO:0000256" key="3">
    <source>
        <dbReference type="ARBA" id="ARBA00023163"/>
    </source>
</evidence>
<dbReference type="PANTHER" id="PTHR40661:SF3">
    <property type="entry name" value="FELS-1 PROPHAGE TRANSCRIPTIONAL REGULATOR"/>
    <property type="match status" value="1"/>
</dbReference>
<keyword evidence="3" id="KW-0804">Transcription</keyword>
<evidence type="ECO:0000259" key="4">
    <source>
        <dbReference type="PROSITE" id="PS50943"/>
    </source>
</evidence>
<dbReference type="Gene3D" id="2.10.109.10">
    <property type="entry name" value="Umud Fragment, subunit A"/>
    <property type="match status" value="1"/>
</dbReference>
<dbReference type="GO" id="GO:0003677">
    <property type="term" value="F:DNA binding"/>
    <property type="evidence" value="ECO:0007669"/>
    <property type="project" value="UniProtKB-KW"/>
</dbReference>
<reference evidence="6" key="1">
    <citation type="journal article" date="2009" name="Appl. Environ. Microbiol.">
        <title>Complete genome sequence of the chemolithoautotrophic marine magnetotactic coccus strain MC-1.</title>
        <authorList>
            <person name="Schubbe S."/>
            <person name="Williams T.J."/>
            <person name="Xie G."/>
            <person name="Kiss H.E."/>
            <person name="Brettin T.S."/>
            <person name="Martinez D."/>
            <person name="Ross C.A."/>
            <person name="Schuler D."/>
            <person name="Cox B.L."/>
            <person name="Nealson K.H."/>
            <person name="Bazylinski D.A."/>
        </authorList>
    </citation>
    <scope>NUCLEOTIDE SEQUENCE [LARGE SCALE GENOMIC DNA]</scope>
    <source>
        <strain evidence="6">ATCC BAA-1437 / JCM 17883 / MC-1</strain>
    </source>
</reference>
<dbReference type="EMBL" id="CP000471">
    <property type="protein sequence ID" value="ABK46035.1"/>
    <property type="molecule type" value="Genomic_DNA"/>
</dbReference>
<dbReference type="OrthoDB" id="7363968at2"/>
<dbReference type="Pfam" id="PF00717">
    <property type="entry name" value="Peptidase_S24"/>
    <property type="match status" value="1"/>
</dbReference>
<keyword evidence="2" id="KW-0238">DNA-binding</keyword>
<gene>
    <name evidence="5" type="ordered locus">Mmc1_3550</name>
</gene>
<sequence length="235" mass="26157">MKKDLHGESDYSSLADPSKTVGEFNTLGERLRMALDHVGMSQSELARRVGIRPQTVQHVCAGHTRRSGYTAEFAQVLGVRPEWLAIGHGSLREFANEQNSGAVRRLPMLNWSNVIHWSQSGYQAQQMGEVYDLVEVTKPFGNHAFALKVGGDSMEPKVPEGSTILVDPAYVAQNNYLVIAHLEGEPEATFKQLVLEGGGRYLKPLNPRYPIVDLSRYRYTLLGVVRQVVIDLDPL</sequence>
<dbReference type="InterPro" id="IPR001387">
    <property type="entry name" value="Cro/C1-type_HTH"/>
</dbReference>
<dbReference type="CDD" id="cd06529">
    <property type="entry name" value="S24_LexA-like"/>
    <property type="match status" value="1"/>
</dbReference>
<evidence type="ECO:0000256" key="1">
    <source>
        <dbReference type="ARBA" id="ARBA00023015"/>
    </source>
</evidence>
<proteinExistence type="predicted"/>
<evidence type="ECO:0000313" key="6">
    <source>
        <dbReference type="Proteomes" id="UP000002586"/>
    </source>
</evidence>
<dbReference type="InterPro" id="IPR010982">
    <property type="entry name" value="Lambda_DNA-bd_dom_sf"/>
</dbReference>
<name>A0LDJ2_MAGMM</name>
<feature type="domain" description="HTH cro/C1-type" evidence="4">
    <location>
        <begin position="31"/>
        <end position="84"/>
    </location>
</feature>
<dbReference type="eggNOG" id="COG1974">
    <property type="taxonomic scope" value="Bacteria"/>
</dbReference>
<evidence type="ECO:0000256" key="2">
    <source>
        <dbReference type="ARBA" id="ARBA00023125"/>
    </source>
</evidence>
<evidence type="ECO:0000313" key="5">
    <source>
        <dbReference type="EMBL" id="ABK46035.1"/>
    </source>
</evidence>
<dbReference type="HOGENOM" id="CLU_066192_1_3_5"/>
<dbReference type="PANTHER" id="PTHR40661">
    <property type="match status" value="1"/>
</dbReference>
<protein>
    <submittedName>
        <fullName evidence="5">Phage repressor protein, Serine peptidase, MEROPS family S24</fullName>
    </submittedName>
</protein>
<dbReference type="Pfam" id="PF01381">
    <property type="entry name" value="HTH_3"/>
    <property type="match status" value="1"/>
</dbReference>
<accession>A0LDJ2</accession>
<dbReference type="InterPro" id="IPR036286">
    <property type="entry name" value="LexA/Signal_pep-like_sf"/>
</dbReference>
<organism evidence="5 6">
    <name type="scientific">Magnetococcus marinus (strain ATCC BAA-1437 / JCM 17883 / MC-1)</name>
    <dbReference type="NCBI Taxonomy" id="156889"/>
    <lineage>
        <taxon>Bacteria</taxon>
        <taxon>Pseudomonadati</taxon>
        <taxon>Pseudomonadota</taxon>
        <taxon>Magnetococcia</taxon>
        <taxon>Magnetococcales</taxon>
        <taxon>Magnetococcaceae</taxon>
        <taxon>Magnetococcus</taxon>
    </lineage>
</organism>
<dbReference type="Gene3D" id="1.10.260.40">
    <property type="entry name" value="lambda repressor-like DNA-binding domains"/>
    <property type="match status" value="1"/>
</dbReference>
<dbReference type="SUPFAM" id="SSF51306">
    <property type="entry name" value="LexA/Signal peptidase"/>
    <property type="match status" value="1"/>
</dbReference>
<dbReference type="CDD" id="cd00093">
    <property type="entry name" value="HTH_XRE"/>
    <property type="match status" value="1"/>
</dbReference>
<dbReference type="KEGG" id="mgm:Mmc1_3550"/>
<dbReference type="PROSITE" id="PS50943">
    <property type="entry name" value="HTH_CROC1"/>
    <property type="match status" value="1"/>
</dbReference>
<dbReference type="AlphaFoldDB" id="A0LDJ2"/>
<dbReference type="SMART" id="SM00530">
    <property type="entry name" value="HTH_XRE"/>
    <property type="match status" value="1"/>
</dbReference>
<keyword evidence="6" id="KW-1185">Reference proteome</keyword>
<reference evidence="5 6" key="2">
    <citation type="journal article" date="2012" name="Int. J. Syst. Evol. Microbiol.">
        <title>Magnetococcus marinus gen. nov., sp. nov., a marine, magnetotactic bacterium that represents a novel lineage (Magnetococcaceae fam. nov.; Magnetococcales ord. nov.) at the base of the Alphaproteobacteria.</title>
        <authorList>
            <person name="Bazylinski D.A."/>
            <person name="Williams T.J."/>
            <person name="Lefevre C.T."/>
            <person name="Berg R.J."/>
            <person name="Zhang C.L."/>
            <person name="Bowser S.S."/>
            <person name="Dean A.J."/>
            <person name="Beveridge T.J."/>
        </authorList>
    </citation>
    <scope>NUCLEOTIDE SEQUENCE [LARGE SCALE GENOMIC DNA]</scope>
    <source>
        <strain evidence="6">ATCC BAA-1437 / JCM 17883 / MC-1</strain>
    </source>
</reference>